<evidence type="ECO:0000313" key="6">
    <source>
        <dbReference type="WBParaSite" id="ACRNAN_scaffold1717.g25121.t1"/>
    </source>
</evidence>
<dbReference type="Pfam" id="PF00026">
    <property type="entry name" value="Asp"/>
    <property type="match status" value="1"/>
</dbReference>
<dbReference type="InterPro" id="IPR001461">
    <property type="entry name" value="Aspartic_peptidase_A1"/>
</dbReference>
<dbReference type="CDD" id="cd05471">
    <property type="entry name" value="pepsin_like"/>
    <property type="match status" value="1"/>
</dbReference>
<dbReference type="WBParaSite" id="ACRNAN_scaffold1717.g25121.t1">
    <property type="protein sequence ID" value="ACRNAN_scaffold1717.g25121.t1"/>
    <property type="gene ID" value="ACRNAN_scaffold1717.g25121"/>
</dbReference>
<dbReference type="GO" id="GO:0006508">
    <property type="term" value="P:proteolysis"/>
    <property type="evidence" value="ECO:0007669"/>
    <property type="project" value="InterPro"/>
</dbReference>
<feature type="signal peptide" evidence="3">
    <location>
        <begin position="1"/>
        <end position="17"/>
    </location>
</feature>
<evidence type="ECO:0000256" key="2">
    <source>
        <dbReference type="PIRSR" id="PIRSR601461-1"/>
    </source>
</evidence>
<evidence type="ECO:0000256" key="3">
    <source>
        <dbReference type="SAM" id="SignalP"/>
    </source>
</evidence>
<name>A0A914D2G3_9BILA</name>
<protein>
    <submittedName>
        <fullName evidence="6">Peptidase A1 domain-containing protein</fullName>
    </submittedName>
</protein>
<dbReference type="PRINTS" id="PR00792">
    <property type="entry name" value="PEPSIN"/>
</dbReference>
<evidence type="ECO:0000256" key="1">
    <source>
        <dbReference type="ARBA" id="ARBA00007447"/>
    </source>
</evidence>
<proteinExistence type="inferred from homology"/>
<dbReference type="SUPFAM" id="SSF50630">
    <property type="entry name" value="Acid proteases"/>
    <property type="match status" value="1"/>
</dbReference>
<feature type="active site" evidence="2">
    <location>
        <position position="273"/>
    </location>
</feature>
<feature type="domain" description="Peptidase A1" evidence="4">
    <location>
        <begin position="65"/>
        <end position="381"/>
    </location>
</feature>
<feature type="active site" evidence="2">
    <location>
        <position position="83"/>
    </location>
</feature>
<evidence type="ECO:0000313" key="5">
    <source>
        <dbReference type="Proteomes" id="UP000887540"/>
    </source>
</evidence>
<dbReference type="InterPro" id="IPR034164">
    <property type="entry name" value="Pepsin-like_dom"/>
</dbReference>
<evidence type="ECO:0000259" key="4">
    <source>
        <dbReference type="PROSITE" id="PS51767"/>
    </source>
</evidence>
<dbReference type="GO" id="GO:0004190">
    <property type="term" value="F:aspartic-type endopeptidase activity"/>
    <property type="evidence" value="ECO:0007669"/>
    <property type="project" value="InterPro"/>
</dbReference>
<dbReference type="Gene3D" id="2.40.70.10">
    <property type="entry name" value="Acid Proteases"/>
    <property type="match status" value="2"/>
</dbReference>
<reference evidence="6" key="1">
    <citation type="submission" date="2022-11" db="UniProtKB">
        <authorList>
            <consortium name="WormBaseParasite"/>
        </authorList>
    </citation>
    <scope>IDENTIFICATION</scope>
</reference>
<dbReference type="PROSITE" id="PS51767">
    <property type="entry name" value="PEPTIDASE_A1"/>
    <property type="match status" value="1"/>
</dbReference>
<dbReference type="GO" id="GO:0005764">
    <property type="term" value="C:lysosome"/>
    <property type="evidence" value="ECO:0007669"/>
    <property type="project" value="TreeGrafter"/>
</dbReference>
<dbReference type="InterPro" id="IPR033121">
    <property type="entry name" value="PEPTIDASE_A1"/>
</dbReference>
<dbReference type="AlphaFoldDB" id="A0A914D2G3"/>
<dbReference type="PANTHER" id="PTHR47966:SF71">
    <property type="entry name" value="PEPTIDASE A1 DOMAIN-CONTAINING PROTEIN"/>
    <property type="match status" value="1"/>
</dbReference>
<sequence length="389" mass="41886">MKLFLVVLFASVLLAECYRILPKRLGGNREKLAKLKHFIHSQKFQQSSKPQSLQSNVDIYGGGFYITNITIGTPPQQFLVLLDTTSSDLLIPDITIDLPGYNLTKFNSSASSTYQFIGNTTDYAGNGMLIGQDVVKLGGIGAQQITIPKTRFLQDSTVDFKDFYFGGISGILGLAFESLATTGGAPPLVNAINQGLLSQPIFTTYLIGKKNQTSSSSDFYPGGKITYGGLDPQNCGDVIAYQTLSSASYFQFTLSGISIGNYSNTKSYQTYIDVDFAIQGPSNLINAIANELGAKYTGSVSGGYYYSIDCNAKVPPLKLKIGSTTFSIDAKYLITAVNGYCVVNISILDNGGFGPSMILGQPFAQQYCTVFDLGNKRIGFAPMKNGQGI</sequence>
<dbReference type="PANTHER" id="PTHR47966">
    <property type="entry name" value="BETA-SITE APP-CLEAVING ENZYME, ISOFORM A-RELATED"/>
    <property type="match status" value="1"/>
</dbReference>
<dbReference type="Proteomes" id="UP000887540">
    <property type="component" value="Unplaced"/>
</dbReference>
<feature type="chain" id="PRO_5037493363" evidence="3">
    <location>
        <begin position="18"/>
        <end position="389"/>
    </location>
</feature>
<keyword evidence="5" id="KW-1185">Reference proteome</keyword>
<comment type="similarity">
    <text evidence="1">Belongs to the peptidase A1 family.</text>
</comment>
<dbReference type="InterPro" id="IPR021109">
    <property type="entry name" value="Peptidase_aspartic_dom_sf"/>
</dbReference>
<organism evidence="5 6">
    <name type="scientific">Acrobeloides nanus</name>
    <dbReference type="NCBI Taxonomy" id="290746"/>
    <lineage>
        <taxon>Eukaryota</taxon>
        <taxon>Metazoa</taxon>
        <taxon>Ecdysozoa</taxon>
        <taxon>Nematoda</taxon>
        <taxon>Chromadorea</taxon>
        <taxon>Rhabditida</taxon>
        <taxon>Tylenchina</taxon>
        <taxon>Cephalobomorpha</taxon>
        <taxon>Cephaloboidea</taxon>
        <taxon>Cephalobidae</taxon>
        <taxon>Acrobeloides</taxon>
    </lineage>
</organism>
<accession>A0A914D2G3</accession>
<keyword evidence="3" id="KW-0732">Signal</keyword>